<evidence type="ECO:0000256" key="1">
    <source>
        <dbReference type="SAM" id="MobiDB-lite"/>
    </source>
</evidence>
<evidence type="ECO:0000313" key="2">
    <source>
        <dbReference type="EMBL" id="AZE55526.1"/>
    </source>
</evidence>
<dbReference type="CDD" id="cd14729">
    <property type="entry name" value="RtxA-like"/>
    <property type="match status" value="1"/>
</dbReference>
<evidence type="ECO:0000313" key="3">
    <source>
        <dbReference type="Proteomes" id="UP000268696"/>
    </source>
</evidence>
<dbReference type="Proteomes" id="UP000268696">
    <property type="component" value="Chromosome"/>
</dbReference>
<gene>
    <name evidence="2" type="ORF">C4K03_3373</name>
</gene>
<organism evidence="2 3">
    <name type="scientific">Pseudomonas synxantha</name>
    <dbReference type="NCBI Taxonomy" id="47883"/>
    <lineage>
        <taxon>Bacteria</taxon>
        <taxon>Pseudomonadati</taxon>
        <taxon>Pseudomonadota</taxon>
        <taxon>Gammaproteobacteria</taxon>
        <taxon>Pseudomonadales</taxon>
        <taxon>Pseudomonadaceae</taxon>
        <taxon>Pseudomonas</taxon>
    </lineage>
</organism>
<proteinExistence type="predicted"/>
<sequence>MLQSLPLATQRSLKPDWKNALSQNLTPLTTDVIAAGVPQLLERQRQQVSTELQALYEPESNAISDDPWRAPQILESLEQASDLGPHFDGANALSARTERLLDRLSTLDAGQVLIRQLENRKNWQYLAQQLNQASQSLAENASTRDVSAALKKAPMNVAPGSAHYQQYILDPGNSVSLEAFIRKTDLPLPKTQNELLALAQTAAARAQQHPFGNFGGALSWPVPLSLSKQQVLRNAATDLATQQLDSSPQSPALGVLEYLSRRQSLSGATQEDPVKVLEALVSSPDGRALGLAMQTKMNGIATDHSLNDYTLAAINLALDPESLAAPRRNWVAGFDLADKKHWGNPLSAVVEGLSQHLIDQQRASPQLAKTCAYLLLMRAAPQFLVKDIPQTVVYGSVAWANLCIAVAAIEAQSPGRVAHMTFAEVMITATRLGAAPASAQAAVMLDWAVAKNVLVTKDDTHYTQDDIDKAQAKFNDQQEKLQAVSSLLDTPVPDRSQMAEALLKKEFGENVSLDDPIFAKKPQGLPPKPGKPYSMRDIVMEGVVMDDRWGIKEGVQGVDFNTFVAFTKRPEFNIKNTFDDEYSIATAHRKTVKTLSIANALSNLPPEDQKILSHAKLSYYQEKSYKIGTLGNTLFHTSPKILVCAENSGTFSKYEFDTEKGAINKLGHTAVSTKPEKFHNEITQLEEFFPDVSKGKAVDGFWTFASFIPGFSNIQWADKDSFKRNPLDNAQPASTSKPYLTTHPRFVHIAESVVKALDLDNPTLKKAAAGTTSSEHRSEQTATLRNFFLDLIPFRSAIVNFIEGNYSEGITDVAFDIFGFITAGVGAAAKATKVLGQAGSTLSKALKVTKIMVPALLKELNPFDGAGDLILGAGKVAYEGGSAARNGLRTLKGTANRDALLAASKHYDAAATGSIKVGDTSIIGSAVKHNNQWYAFDADSLQPYGPPLVDFNPIDTLMPAAARSHTPTSHRARPYPSRPPHPHVGATKEPLPAGDYVEQTKGKLVPGHFIPGDGLEQTEAHFTQKMEDYHVAAKVPGTLPTQPIIPAVPKPISPQQLITETLKVSQGLVFGEHHSQMASFKLLMDSIPTFKTQGVKRVYFEGMIDLPGVGAVDDGIGNLGNLKKGRTNPTLQELIDEFRKNGIEVLPLDHYYLTRNKHDLVRSPTVSGVNSDIRLKRFNYYAAETILATSNNEKWIALVGNAHMNTSEGVTGLAELTGTLGIGVFDNTNVPNSIGFIDTRHIPDPTKTLKRGDLPGNLHIYIKP</sequence>
<dbReference type="Gene3D" id="3.40.50.11550">
    <property type="match status" value="2"/>
</dbReference>
<dbReference type="RefSeq" id="WP_124378074.1">
    <property type="nucleotide sequence ID" value="NZ_CP027754.1"/>
</dbReference>
<feature type="region of interest" description="Disordered" evidence="1">
    <location>
        <begin position="963"/>
        <end position="986"/>
    </location>
</feature>
<name>A0A3G7UA93_9PSED</name>
<protein>
    <submittedName>
        <fullName evidence="2">Type III effector HopAC1</fullName>
    </submittedName>
</protein>
<dbReference type="SUPFAM" id="SSF159501">
    <property type="entry name" value="EreA/ChaN-like"/>
    <property type="match status" value="1"/>
</dbReference>
<dbReference type="EMBL" id="CP027754">
    <property type="protein sequence ID" value="AZE55526.1"/>
    <property type="molecule type" value="Genomic_DNA"/>
</dbReference>
<accession>A0A3G7UA93</accession>
<reference evidence="2 3" key="1">
    <citation type="submission" date="2018-03" db="EMBL/GenBank/DDBJ databases">
        <title>Diversity of phytobeneficial traits revealed by whole-genome analysis of worldwide-isolated phenazine-producing Pseudomonas spp.</title>
        <authorList>
            <person name="Biessy A."/>
            <person name="Novinscak A."/>
            <person name="Blom J."/>
            <person name="Leger G."/>
            <person name="Thomashow L.S."/>
            <person name="Cazorla F.M."/>
            <person name="Josic D."/>
            <person name="Filion M."/>
        </authorList>
    </citation>
    <scope>NUCLEOTIDE SEQUENCE [LARGE SCALE GENOMIC DNA]</scope>
    <source>
        <strain evidence="2 3">30B</strain>
    </source>
</reference>
<dbReference type="AlphaFoldDB" id="A0A3G7UA93"/>